<sequence length="965" mass="110942">MEASLVHTHPKTSKIDPFNRTLFKKWQEIVFSAIDVMNLGHILTDPKPEDGFESLPTWEIGNKQVRHDILSIFSNELFDVYSIEDIKLPKPLVVGYLVETLLESWKDYKNNMKHKRKQMIEKQNQNRDNVEKAKELSSKANVIEEKPKPKNNRSKKQNSRTKLNASNKVQNPTIKKRGDCFVYGKFGHHAAQCRHKKRIEKLNSKTNLAETEVITAIVSFEHICGNRSAFASYTTVKEGDEQVFMGNSRSTRVIGKGKVLLKLTSGKSLTLTNVLHVPNIHWNLVSISLLGKARMRILFEFDKIVLTKNDAFLRKGYCNQGLIMLNAFNIINNNVFYYSSYIVDSCDIWHGRLGHMTTQGIQGLRNQDEARDAFIKYKNEVENQLRASLNLWGEAIISACHSQNRIPYKRTGKTPYELWKDYAPNIAYLKVWGCPKTFDTMFIGYAENSMAYKFLVTKSKNSLVDVNTIIETNNADFFENIFPMKLNSEQQVQKRRRDETIEPSKFEPRRSKRDKKETNLRDAISSPDAPFWKEAINSEIESIMYNHTWELVDLPPGVKTIGCKWIFKSKLKQNGSIEKYKARLVAKGFKQRNEVDYFNTFAHVTRLASIRVLIALASIHNLVIHQMDVKIAFLNGDLEEEIYIEQLEGCVVLGKEKKSSKQWHNKFDHVLGTNRYSINGVDKCIHSKHENNTCVVICLYVNDMLIFGTSLEIVCETKKFLGSKFDMKDSGEAEVILGIKITRTPNGLNLSQEHYAEKILRKFEHFDCKLDHWTIVRKVLKYLKGTINYGLCYNGFPSVLKGFSDASWISGSNKMKSTSGYAFILGGSAVSWKSTKKTYITRSTMEFEFIALENASSELEWLRNLLADILLWTRPVMSVSMRCDSQATIAKDKSKIFNGNNKHIRLRHNIVQKLLETRVIFLEFVRLELNLADHLTKPLNKKLVEETSRWMGLMPIGVAPSIWGE</sequence>
<dbReference type="GO" id="GO:0004190">
    <property type="term" value="F:aspartic-type endopeptidase activity"/>
    <property type="evidence" value="ECO:0007669"/>
    <property type="project" value="UniProtKB-KW"/>
</dbReference>
<feature type="domain" description="Reverse transcriptase Ty1/copia-type" evidence="3">
    <location>
        <begin position="546"/>
        <end position="769"/>
    </location>
</feature>
<dbReference type="PANTHER" id="PTHR11439">
    <property type="entry name" value="GAG-POL-RELATED RETROTRANSPOSON"/>
    <property type="match status" value="1"/>
</dbReference>
<name>A5AZJ1_VITVI</name>
<dbReference type="Pfam" id="PF22936">
    <property type="entry name" value="Pol_BBD"/>
    <property type="match status" value="1"/>
</dbReference>
<gene>
    <name evidence="5" type="ORF">VITISV_005064</name>
</gene>
<accession>A5AZJ1</accession>
<dbReference type="CDD" id="cd09272">
    <property type="entry name" value="RNase_HI_RT_Ty1"/>
    <property type="match status" value="1"/>
</dbReference>
<dbReference type="ExpressionAtlas" id="A5AZJ1">
    <property type="expression patterns" value="baseline"/>
</dbReference>
<feature type="compositionally biased region" description="Basic and acidic residues" evidence="2">
    <location>
        <begin position="118"/>
        <end position="148"/>
    </location>
</feature>
<feature type="domain" description="Retrovirus-related Pol polyprotein from transposon TNT 1-94-like beta-barrel" evidence="4">
    <location>
        <begin position="221"/>
        <end position="292"/>
    </location>
</feature>
<dbReference type="InterPro" id="IPR043502">
    <property type="entry name" value="DNA/RNA_pol_sf"/>
</dbReference>
<feature type="compositionally biased region" description="Basic residues" evidence="2">
    <location>
        <begin position="149"/>
        <end position="159"/>
    </location>
</feature>
<feature type="compositionally biased region" description="Basic and acidic residues" evidence="2">
    <location>
        <begin position="496"/>
        <end position="520"/>
    </location>
</feature>
<feature type="region of interest" description="Disordered" evidence="2">
    <location>
        <begin position="489"/>
        <end position="521"/>
    </location>
</feature>
<keyword evidence="1" id="KW-0064">Aspartyl protease</keyword>
<keyword evidence="1" id="KW-0378">Hydrolase</keyword>
<dbReference type="SUPFAM" id="SSF56672">
    <property type="entry name" value="DNA/RNA polymerases"/>
    <property type="match status" value="1"/>
</dbReference>
<dbReference type="InterPro" id="IPR054722">
    <property type="entry name" value="PolX-like_BBD"/>
</dbReference>
<dbReference type="PANTHER" id="PTHR11439:SF440">
    <property type="entry name" value="INTEGRASE CATALYTIC DOMAIN-CONTAINING PROTEIN"/>
    <property type="match status" value="1"/>
</dbReference>
<dbReference type="AlphaFoldDB" id="A5AZJ1"/>
<feature type="region of interest" description="Disordered" evidence="2">
    <location>
        <begin position="116"/>
        <end position="168"/>
    </location>
</feature>
<proteinExistence type="predicted"/>
<evidence type="ECO:0000256" key="1">
    <source>
        <dbReference type="ARBA" id="ARBA00022750"/>
    </source>
</evidence>
<dbReference type="EMBL" id="AM441416">
    <property type="protein sequence ID" value="CAN80619.1"/>
    <property type="molecule type" value="Genomic_DNA"/>
</dbReference>
<evidence type="ECO:0000256" key="2">
    <source>
        <dbReference type="SAM" id="MobiDB-lite"/>
    </source>
</evidence>
<protein>
    <submittedName>
        <fullName evidence="5">Uncharacterized protein</fullName>
    </submittedName>
</protein>
<dbReference type="InterPro" id="IPR013103">
    <property type="entry name" value="RVT_2"/>
</dbReference>
<dbReference type="Pfam" id="PF07727">
    <property type="entry name" value="RVT_2"/>
    <property type="match status" value="1"/>
</dbReference>
<keyword evidence="1" id="KW-0645">Protease</keyword>
<reference evidence="5" key="1">
    <citation type="journal article" date="2007" name="PLoS ONE">
        <title>The first genome sequence of an elite grapevine cultivar (Pinot noir Vitis vinifera L.): coping with a highly heterozygous genome.</title>
        <authorList>
            <person name="Velasco R."/>
            <person name="Zharkikh A."/>
            <person name="Troggio M."/>
            <person name="Cartwright D.A."/>
            <person name="Cestaro A."/>
            <person name="Pruss D."/>
            <person name="Pindo M."/>
            <person name="FitzGerald L.M."/>
            <person name="Vezzulli S."/>
            <person name="Reid J."/>
            <person name="Malacarne G."/>
            <person name="Iliev D."/>
            <person name="Coppola G."/>
            <person name="Wardell B."/>
            <person name="Micheletti D."/>
            <person name="Macalma T."/>
            <person name="Facci M."/>
            <person name="Mitchell J.T."/>
            <person name="Perazzolli M."/>
            <person name="Eldredge G."/>
            <person name="Gatto P."/>
            <person name="Oyzerski R."/>
            <person name="Moretto M."/>
            <person name="Gutin N."/>
            <person name="Stefanini M."/>
            <person name="Chen Y."/>
            <person name="Segala C."/>
            <person name="Davenport C."/>
            <person name="Dematte L."/>
            <person name="Mraz A."/>
            <person name="Battilana J."/>
            <person name="Stormo K."/>
            <person name="Costa F."/>
            <person name="Tao Q."/>
            <person name="Si-Ammour A."/>
            <person name="Harkins T."/>
            <person name="Lackey A."/>
            <person name="Perbost C."/>
            <person name="Taillon B."/>
            <person name="Stella A."/>
            <person name="Solovyev V."/>
            <person name="Fawcett J.A."/>
            <person name="Sterck L."/>
            <person name="Vandepoele K."/>
            <person name="Grando S.M."/>
            <person name="Toppo S."/>
            <person name="Moser C."/>
            <person name="Lanchbury J."/>
            <person name="Bogden R."/>
            <person name="Skolnick M."/>
            <person name="Sgaramella V."/>
            <person name="Bhatnagar S.K."/>
            <person name="Fontana P."/>
            <person name="Gutin A."/>
            <person name="Van de Peer Y."/>
            <person name="Salamini F."/>
            <person name="Viola R."/>
        </authorList>
    </citation>
    <scope>NUCLEOTIDE SEQUENCE</scope>
</reference>
<evidence type="ECO:0000259" key="3">
    <source>
        <dbReference type="Pfam" id="PF07727"/>
    </source>
</evidence>
<evidence type="ECO:0000313" key="5">
    <source>
        <dbReference type="EMBL" id="CAN80619.1"/>
    </source>
</evidence>
<organism evidence="5">
    <name type="scientific">Vitis vinifera</name>
    <name type="common">Grape</name>
    <dbReference type="NCBI Taxonomy" id="29760"/>
    <lineage>
        <taxon>Eukaryota</taxon>
        <taxon>Viridiplantae</taxon>
        <taxon>Streptophyta</taxon>
        <taxon>Embryophyta</taxon>
        <taxon>Tracheophyta</taxon>
        <taxon>Spermatophyta</taxon>
        <taxon>Magnoliopsida</taxon>
        <taxon>eudicotyledons</taxon>
        <taxon>Gunneridae</taxon>
        <taxon>Pentapetalae</taxon>
        <taxon>rosids</taxon>
        <taxon>Vitales</taxon>
        <taxon>Vitaceae</taxon>
        <taxon>Viteae</taxon>
        <taxon>Vitis</taxon>
    </lineage>
</organism>
<evidence type="ECO:0000259" key="4">
    <source>
        <dbReference type="Pfam" id="PF22936"/>
    </source>
</evidence>